<keyword evidence="5" id="KW-1185">Reference proteome</keyword>
<evidence type="ECO:0000259" key="3">
    <source>
        <dbReference type="Pfam" id="PF00892"/>
    </source>
</evidence>
<dbReference type="GO" id="GO:0015565">
    <property type="term" value="F:threonine efflux transmembrane transporter activity"/>
    <property type="evidence" value="ECO:0007669"/>
    <property type="project" value="TreeGrafter"/>
</dbReference>
<dbReference type="PANTHER" id="PTHR22911:SF37">
    <property type="entry name" value="THREONINE_HOMOSERINE EXPORTER RHTA"/>
    <property type="match status" value="1"/>
</dbReference>
<dbReference type="EMBL" id="CP015596">
    <property type="protein sequence ID" value="ANE80677.1"/>
    <property type="molecule type" value="Genomic_DNA"/>
</dbReference>
<sequence length="292" mass="29868">MASQQARNGAFMAVAAMCSVQLGAAIAVGLIDDIGSVGAAWLRLFWAAVLLVIIVRPRPSSFTRRSLLAAVLLGVVTAGITVLFMMAVERIPLGTASALEFLGPLGVAVLHGNGRDRFIWPGLAALGVVLLTEPWAGAVDPVGVGLALAAGLCWGAYILLTQRVGDEIHGLGGLAVSMPVAALVASIAAGPAVLGQMTPQLWLVGIGLALLLPVIPFVLELLALRRLTAAAFGTLMSLEPAFAMVMGWLILHQIPALLGVIGIAAVVIAGVGAARSGDRHQSHAAVDLARDG</sequence>
<dbReference type="GO" id="GO:0005886">
    <property type="term" value="C:plasma membrane"/>
    <property type="evidence" value="ECO:0007669"/>
    <property type="project" value="TreeGrafter"/>
</dbReference>
<protein>
    <recommendedName>
        <fullName evidence="3">EamA domain-containing protein</fullName>
    </recommendedName>
</protein>
<keyword evidence="2" id="KW-0812">Transmembrane</keyword>
<dbReference type="PANTHER" id="PTHR22911">
    <property type="entry name" value="ACYL-MALONYL CONDENSING ENZYME-RELATED"/>
    <property type="match status" value="1"/>
</dbReference>
<dbReference type="Pfam" id="PF00892">
    <property type="entry name" value="EamA"/>
    <property type="match status" value="1"/>
</dbReference>
<feature type="transmembrane region" description="Helical" evidence="2">
    <location>
        <begin position="256"/>
        <end position="274"/>
    </location>
</feature>
<dbReference type="OrthoDB" id="9815120at2"/>
<dbReference type="InterPro" id="IPR000620">
    <property type="entry name" value="EamA_dom"/>
</dbReference>
<dbReference type="RefSeq" id="WP_067997305.1">
    <property type="nucleotide sequence ID" value="NZ_CP015596.1"/>
</dbReference>
<evidence type="ECO:0000313" key="5">
    <source>
        <dbReference type="Proteomes" id="UP000077143"/>
    </source>
</evidence>
<accession>A0A172UNB4</accession>
<evidence type="ECO:0000256" key="2">
    <source>
        <dbReference type="SAM" id="Phobius"/>
    </source>
</evidence>
<organism evidence="4 5">
    <name type="scientific">Mycobacterium adipatum</name>
    <dbReference type="NCBI Taxonomy" id="1682113"/>
    <lineage>
        <taxon>Bacteria</taxon>
        <taxon>Bacillati</taxon>
        <taxon>Actinomycetota</taxon>
        <taxon>Actinomycetes</taxon>
        <taxon>Mycobacteriales</taxon>
        <taxon>Mycobacteriaceae</taxon>
        <taxon>Mycobacterium</taxon>
    </lineage>
</organism>
<comment type="similarity">
    <text evidence="1">Belongs to the EamA transporter family.</text>
</comment>
<feature type="domain" description="EamA" evidence="3">
    <location>
        <begin position="143"/>
        <end position="269"/>
    </location>
</feature>
<feature type="transmembrane region" description="Helical" evidence="2">
    <location>
        <begin position="93"/>
        <end position="111"/>
    </location>
</feature>
<dbReference type="AlphaFoldDB" id="A0A172UNB4"/>
<feature type="transmembrane region" description="Helical" evidence="2">
    <location>
        <begin position="200"/>
        <end position="222"/>
    </location>
</feature>
<keyword evidence="2" id="KW-1133">Transmembrane helix</keyword>
<dbReference type="SUPFAM" id="SSF103481">
    <property type="entry name" value="Multidrug resistance efflux transporter EmrE"/>
    <property type="match status" value="2"/>
</dbReference>
<gene>
    <name evidence="4" type="ORF">A7U43_16425</name>
</gene>
<feature type="transmembrane region" description="Helical" evidence="2">
    <location>
        <begin position="229"/>
        <end position="250"/>
    </location>
</feature>
<dbReference type="Proteomes" id="UP000077143">
    <property type="component" value="Chromosome"/>
</dbReference>
<feature type="transmembrane region" description="Helical" evidence="2">
    <location>
        <begin position="142"/>
        <end position="160"/>
    </location>
</feature>
<name>A0A172UNB4_9MYCO</name>
<evidence type="ECO:0000256" key="1">
    <source>
        <dbReference type="ARBA" id="ARBA00007362"/>
    </source>
</evidence>
<proteinExistence type="inferred from homology"/>
<reference evidence="4 5" key="1">
    <citation type="submission" date="2016-05" db="EMBL/GenBank/DDBJ databases">
        <title>Complete genome sequence of a phthalic acid esters degrading Mycobacterium sp. YC-RL4.</title>
        <authorList>
            <person name="Ren L."/>
            <person name="Fan S."/>
            <person name="Ruth N."/>
            <person name="Jia Y."/>
            <person name="Wang J."/>
            <person name="Qiao C."/>
        </authorList>
    </citation>
    <scope>NUCLEOTIDE SEQUENCE [LARGE SCALE GENOMIC DNA]</scope>
    <source>
        <strain evidence="4 5">YC-RL4</strain>
    </source>
</reference>
<evidence type="ECO:0000313" key="4">
    <source>
        <dbReference type="EMBL" id="ANE80677.1"/>
    </source>
</evidence>
<dbReference type="KEGG" id="madi:A7U43_16425"/>
<feature type="transmembrane region" description="Helical" evidence="2">
    <location>
        <begin position="118"/>
        <end position="136"/>
    </location>
</feature>
<feature type="transmembrane region" description="Helical" evidence="2">
    <location>
        <begin position="37"/>
        <end position="55"/>
    </location>
</feature>
<dbReference type="STRING" id="1682113.A7U43_16425"/>
<feature type="transmembrane region" description="Helical" evidence="2">
    <location>
        <begin position="172"/>
        <end position="194"/>
    </location>
</feature>
<feature type="transmembrane region" description="Helical" evidence="2">
    <location>
        <begin position="67"/>
        <end position="87"/>
    </location>
</feature>
<feature type="transmembrane region" description="Helical" evidence="2">
    <location>
        <begin position="12"/>
        <end position="31"/>
    </location>
</feature>
<keyword evidence="2" id="KW-0472">Membrane</keyword>
<dbReference type="InterPro" id="IPR037185">
    <property type="entry name" value="EmrE-like"/>
</dbReference>